<dbReference type="Pfam" id="PF13191">
    <property type="entry name" value="AAA_16"/>
    <property type="match status" value="1"/>
</dbReference>
<dbReference type="Pfam" id="PF13374">
    <property type="entry name" value="TPR_10"/>
    <property type="match status" value="3"/>
</dbReference>
<dbReference type="Gene3D" id="1.25.40.10">
    <property type="entry name" value="Tetratricopeptide repeat domain"/>
    <property type="match status" value="2"/>
</dbReference>
<name>A0A3N1H110_9PSEU</name>
<gene>
    <name evidence="2" type="ORF">EDD40_1437</name>
</gene>
<feature type="domain" description="Orc1-like AAA ATPase" evidence="1">
    <location>
        <begin position="68"/>
        <end position="205"/>
    </location>
</feature>
<dbReference type="PANTHER" id="PTHR46082:SF6">
    <property type="entry name" value="AAA+ ATPASE DOMAIN-CONTAINING PROTEIN-RELATED"/>
    <property type="match status" value="1"/>
</dbReference>
<accession>A0A3N1H110</accession>
<dbReference type="AlphaFoldDB" id="A0A3N1H110"/>
<protein>
    <submittedName>
        <fullName evidence="2">Tetratricopeptide repeat protein</fullName>
    </submittedName>
</protein>
<evidence type="ECO:0000313" key="2">
    <source>
        <dbReference type="EMBL" id="ROP36174.1"/>
    </source>
</evidence>
<dbReference type="InterPro" id="IPR027417">
    <property type="entry name" value="P-loop_NTPase"/>
</dbReference>
<dbReference type="InterPro" id="IPR011990">
    <property type="entry name" value="TPR-like_helical_dom_sf"/>
</dbReference>
<dbReference type="SUPFAM" id="SSF52540">
    <property type="entry name" value="P-loop containing nucleoside triphosphate hydrolases"/>
    <property type="match status" value="1"/>
</dbReference>
<dbReference type="EMBL" id="RJKM01000001">
    <property type="protein sequence ID" value="ROP36174.1"/>
    <property type="molecule type" value="Genomic_DNA"/>
</dbReference>
<evidence type="ECO:0000313" key="3">
    <source>
        <dbReference type="Proteomes" id="UP000268727"/>
    </source>
</evidence>
<comment type="caution">
    <text evidence="2">The sequence shown here is derived from an EMBL/GenBank/DDBJ whole genome shotgun (WGS) entry which is preliminary data.</text>
</comment>
<dbReference type="Gene3D" id="3.40.50.300">
    <property type="entry name" value="P-loop containing nucleotide triphosphate hydrolases"/>
    <property type="match status" value="1"/>
</dbReference>
<keyword evidence="3" id="KW-1185">Reference proteome</keyword>
<reference evidence="2 3" key="1">
    <citation type="submission" date="2018-11" db="EMBL/GenBank/DDBJ databases">
        <title>Sequencing the genomes of 1000 actinobacteria strains.</title>
        <authorList>
            <person name="Klenk H.-P."/>
        </authorList>
    </citation>
    <scope>NUCLEOTIDE SEQUENCE [LARGE SCALE GENOMIC DNA]</scope>
    <source>
        <strain evidence="2 3">DSM 44231</strain>
    </source>
</reference>
<dbReference type="OrthoDB" id="127785at2"/>
<evidence type="ECO:0000259" key="1">
    <source>
        <dbReference type="Pfam" id="PF13191"/>
    </source>
</evidence>
<proteinExistence type="predicted"/>
<dbReference type="SUPFAM" id="SSF48452">
    <property type="entry name" value="TPR-like"/>
    <property type="match status" value="1"/>
</dbReference>
<dbReference type="Proteomes" id="UP000268727">
    <property type="component" value="Unassembled WGS sequence"/>
</dbReference>
<organism evidence="2 3">
    <name type="scientific">Saccharothrix texasensis</name>
    <dbReference type="NCBI Taxonomy" id="103734"/>
    <lineage>
        <taxon>Bacteria</taxon>
        <taxon>Bacillati</taxon>
        <taxon>Actinomycetota</taxon>
        <taxon>Actinomycetes</taxon>
        <taxon>Pseudonocardiales</taxon>
        <taxon>Pseudonocardiaceae</taxon>
        <taxon>Saccharothrix</taxon>
    </lineage>
</organism>
<dbReference type="InterPro" id="IPR041664">
    <property type="entry name" value="AAA_16"/>
</dbReference>
<dbReference type="InterPro" id="IPR053137">
    <property type="entry name" value="NLR-like"/>
</dbReference>
<sequence length="774" mass="83449">MEDGPGLPGEVATTANSLSGAVTGAAVQAGTIGEVHVHGPATRPGDDWVVTGISTAVPTEPGPPVAHGREAVVADLLDRVLDPRPGGPRLLVGAGGMGKSTVAGIVARRAQREHGRRVWWISAVTEEHLSGGLVGLARDLGLGVAHQEAIRAHRVAGLGDVADLVWRRLERIEPGWLLVVDNADVPELLGPPDGTGWVRESATGLVLVTSRRHDRSSWPGHVEATPIGPLDRAASARVLLDLAPRAGDERAANALADRLGGLPLALRMAGLYLGGDFVAWPTFDRYRHAVDVDGVAGVFDLSSNRGRRDLVGQTWELSLDALAASGLPHARELLWLLACYAPGAPVPEELLTAVDPEAPGRRLLTRRLDLEPSPAGDLETIFTGLRGLASVGLAQRPEDGGDVPAVRVHPFIAEVTGAVMNALAPGDPRPARTRRVAVAAIGAAVDALRVGTAAHWPRFHLLTPHVHHLLAQVGPLLDHGDRVRLLDCVTTCATAYLWSRAERRAEDLVVRAMAVARDLGCHADPAYLRLRHVRGWALRELGEFAEAERVLGEVLAAQGALPGGADRPDTLHTRHDLAWTTGRRGDWAHAERELRAVRDRRRARPGLDHDDIDILHTRCMLCWSVGMQGRWPEAERGYRAVLADRAALIGADHPDTLDTRESLGKTLAWQGRWDEAAEEFHLLAAGRARHLGRRHPDALLARQLHAYAVGRLALARDDATRLRWASRTLRRTRTLLRDVRGPDHPTTAHTGSFLTTLAGRHTPALPWPGDVPRP</sequence>
<dbReference type="RefSeq" id="WP_123742206.1">
    <property type="nucleotide sequence ID" value="NZ_RJKM01000001.1"/>
</dbReference>
<dbReference type="PANTHER" id="PTHR46082">
    <property type="entry name" value="ATP/GTP-BINDING PROTEIN-RELATED"/>
    <property type="match status" value="1"/>
</dbReference>